<reference evidence="1 2" key="1">
    <citation type="journal article" date="2019" name="Int. J. Syst. Evol. Microbiol.">
        <title>The Global Catalogue of Microorganisms (GCM) 10K type strain sequencing project: providing services to taxonomists for standard genome sequencing and annotation.</title>
        <authorList>
            <consortium name="The Broad Institute Genomics Platform"/>
            <consortium name="The Broad Institute Genome Sequencing Center for Infectious Disease"/>
            <person name="Wu L."/>
            <person name="Ma J."/>
        </authorList>
    </citation>
    <scope>NUCLEOTIDE SEQUENCE [LARGE SCALE GENOMIC DNA]</scope>
    <source>
        <strain evidence="1 2">JCM 3325</strain>
    </source>
</reference>
<dbReference type="EMBL" id="BAAARW010000001">
    <property type="protein sequence ID" value="GAA2399631.1"/>
    <property type="molecule type" value="Genomic_DNA"/>
</dbReference>
<name>A0ABN3IB85_9ACTN</name>
<comment type="caution">
    <text evidence="1">The sequence shown here is derived from an EMBL/GenBank/DDBJ whole genome shotgun (WGS) entry which is preliminary data.</text>
</comment>
<dbReference type="Proteomes" id="UP001501231">
    <property type="component" value="Unassembled WGS sequence"/>
</dbReference>
<proteinExistence type="predicted"/>
<organism evidence="1 2">
    <name type="scientific">Actinomadura vinacea</name>
    <dbReference type="NCBI Taxonomy" id="115336"/>
    <lineage>
        <taxon>Bacteria</taxon>
        <taxon>Bacillati</taxon>
        <taxon>Actinomycetota</taxon>
        <taxon>Actinomycetes</taxon>
        <taxon>Streptosporangiales</taxon>
        <taxon>Thermomonosporaceae</taxon>
        <taxon>Actinomadura</taxon>
    </lineage>
</organism>
<evidence type="ECO:0000313" key="2">
    <source>
        <dbReference type="Proteomes" id="UP001501231"/>
    </source>
</evidence>
<accession>A0ABN3IB85</accession>
<gene>
    <name evidence="1" type="ORF">GCM10010191_03390</name>
</gene>
<protein>
    <submittedName>
        <fullName evidence="1">Uncharacterized protein</fullName>
    </submittedName>
</protein>
<dbReference type="RefSeq" id="WP_344586480.1">
    <property type="nucleotide sequence ID" value="NZ_BAAARW010000001.1"/>
</dbReference>
<sequence length="248" mass="28005">MTPSDPIIDEPGEHNFFMIGMETLFLSHMPMFTMGKHMYQIVLRASLPPEVMRGYQDRRRKNPGQTFNLVNRENDKMTLPGIKSGRVRSFRADLYSAYDDDQQDPKPIGPPFAENVPVTVEDVVLFRHFNKDIPRPEHHNYVVFGRGAEAHLTHYIACDPDFQHIVTLGRVPDWMSAEQVEASAELTLQNGPSLPVPCREPLPEGSCPVLFQGRKDAPATLDLRGAVTVWFSTANQLNENDPCAEADF</sequence>
<evidence type="ECO:0000313" key="1">
    <source>
        <dbReference type="EMBL" id="GAA2399631.1"/>
    </source>
</evidence>
<keyword evidence="2" id="KW-1185">Reference proteome</keyword>